<dbReference type="PATRIC" id="fig|1461583.4.peg.411"/>
<proteinExistence type="predicted"/>
<reference evidence="1" key="1">
    <citation type="submission" date="2014-07" db="EMBL/GenBank/DDBJ databases">
        <authorList>
            <person name="Urmite Genomes Urmite Genomes"/>
        </authorList>
    </citation>
    <scope>NUCLEOTIDE SEQUENCE</scope>
    <source>
        <strain evidence="1">13S34_air</strain>
    </source>
</reference>
<organism evidence="1">
    <name type="scientific">Metalysinibacillus saudimassiliensis</name>
    <dbReference type="NCBI Taxonomy" id="1461583"/>
    <lineage>
        <taxon>Bacteria</taxon>
        <taxon>Bacillati</taxon>
        <taxon>Bacillota</taxon>
        <taxon>Bacilli</taxon>
        <taxon>Bacillales</taxon>
        <taxon>Caryophanaceae</taxon>
        <taxon>Metalysinibacillus</taxon>
    </lineage>
</organism>
<name>A0A078M1I2_9BACL</name>
<gene>
    <name evidence="1" type="ORF">BN1050_00439</name>
</gene>
<evidence type="ECO:0008006" key="2">
    <source>
        <dbReference type="Google" id="ProtNLM"/>
    </source>
</evidence>
<dbReference type="AlphaFoldDB" id="A0A078M1I2"/>
<accession>A0A078M1I2</accession>
<dbReference type="EMBL" id="LN483073">
    <property type="protein sequence ID" value="CEA00070.1"/>
    <property type="molecule type" value="Genomic_DNA"/>
</dbReference>
<dbReference type="HOGENOM" id="CLU_107568_0_0_9"/>
<protein>
    <recommendedName>
        <fullName evidence="2">DUF2225 domain-containing protein</fullName>
    </recommendedName>
</protein>
<sequence>MTMTLQTVKFQSSIPHYGGRSYTIPQQCPHCGIVVAPYSLRAAGIDYSKNEEFIFLLHKCKGCEEKFLTTHLLNKNDQTTTFKSIYPPALNMEISEVIMKFSPKFIQIYRQAHTAEIESHTELAAAGYRLALEILVKDFAKLEQPERAEQIRKMPLVDCAQTYFPDLFVLVQRDLAQALGSDYIAYTQDQSDAEFNELKYYLDIFLQNIEMKLKIRGATPPPAPTDQ</sequence>
<evidence type="ECO:0000313" key="1">
    <source>
        <dbReference type="EMBL" id="CEA00070.1"/>
    </source>
</evidence>